<evidence type="ECO:0000313" key="1">
    <source>
        <dbReference type="EMBL" id="KAF6349234.1"/>
    </source>
</evidence>
<reference evidence="1 2" key="1">
    <citation type="journal article" date="2020" name="Nature">
        <title>Six reference-quality genomes reveal evolution of bat adaptations.</title>
        <authorList>
            <person name="Jebb D."/>
            <person name="Huang Z."/>
            <person name="Pippel M."/>
            <person name="Hughes G.M."/>
            <person name="Lavrichenko K."/>
            <person name="Devanna P."/>
            <person name="Winkler S."/>
            <person name="Jermiin L.S."/>
            <person name="Skirmuntt E.C."/>
            <person name="Katzourakis A."/>
            <person name="Burkitt-Gray L."/>
            <person name="Ray D.A."/>
            <person name="Sullivan K.A.M."/>
            <person name="Roscito J.G."/>
            <person name="Kirilenko B.M."/>
            <person name="Davalos L.M."/>
            <person name="Corthals A.P."/>
            <person name="Power M.L."/>
            <person name="Jones G."/>
            <person name="Ransome R.D."/>
            <person name="Dechmann D.K.N."/>
            <person name="Locatelli A.G."/>
            <person name="Puechmaille S.J."/>
            <person name="Fedrigo O."/>
            <person name="Jarvis E.D."/>
            <person name="Hiller M."/>
            <person name="Vernes S.C."/>
            <person name="Myers E.W."/>
            <person name="Teeling E.C."/>
        </authorList>
    </citation>
    <scope>NUCLEOTIDE SEQUENCE [LARGE SCALE GENOMIC DNA]</scope>
    <source>
        <strain evidence="1">MMyoMyo1</strain>
        <tissue evidence="1">Flight muscle</tissue>
    </source>
</reference>
<name>A0A7J7XHU6_MYOMY</name>
<protein>
    <submittedName>
        <fullName evidence="1">Uncharacterized protein</fullName>
    </submittedName>
</protein>
<comment type="caution">
    <text evidence="1">The sequence shown here is derived from an EMBL/GenBank/DDBJ whole genome shotgun (WGS) entry which is preliminary data.</text>
</comment>
<accession>A0A7J7XHU6</accession>
<proteinExistence type="predicted"/>
<organism evidence="1 2">
    <name type="scientific">Myotis myotis</name>
    <name type="common">Greater mouse-eared bat</name>
    <name type="synonym">Vespertilio myotis</name>
    <dbReference type="NCBI Taxonomy" id="51298"/>
    <lineage>
        <taxon>Eukaryota</taxon>
        <taxon>Metazoa</taxon>
        <taxon>Chordata</taxon>
        <taxon>Craniata</taxon>
        <taxon>Vertebrata</taxon>
        <taxon>Euteleostomi</taxon>
        <taxon>Mammalia</taxon>
        <taxon>Eutheria</taxon>
        <taxon>Laurasiatheria</taxon>
        <taxon>Chiroptera</taxon>
        <taxon>Yangochiroptera</taxon>
        <taxon>Vespertilionidae</taxon>
        <taxon>Myotis</taxon>
    </lineage>
</organism>
<sequence>MAFCIFIMLYNHLVPRHFPHPKRNPPLSNCSPFFPPPTAPANANLPSASMGLPILDISYKRNRTIYVLLCLASFTQHDVSEVQLVVACVSASFILWLHNIPWYVYTTFLKFIYHLVDILMTVDNTIMNICVPYIV</sequence>
<keyword evidence="2" id="KW-1185">Reference proteome</keyword>
<gene>
    <name evidence="1" type="ORF">mMyoMyo1_011782</name>
</gene>
<dbReference type="EMBL" id="JABWUV010000006">
    <property type="protein sequence ID" value="KAF6349234.1"/>
    <property type="molecule type" value="Genomic_DNA"/>
</dbReference>
<dbReference type="Proteomes" id="UP000527355">
    <property type="component" value="Unassembled WGS sequence"/>
</dbReference>
<dbReference type="AlphaFoldDB" id="A0A7J7XHU6"/>
<evidence type="ECO:0000313" key="2">
    <source>
        <dbReference type="Proteomes" id="UP000527355"/>
    </source>
</evidence>